<dbReference type="EMBL" id="WFLN01000004">
    <property type="protein sequence ID" value="KAB8033778.1"/>
    <property type="molecule type" value="Genomic_DNA"/>
</dbReference>
<sequence length="161" mass="19305">MRSINYRKKIHGISFQHRSSQPIYKKKKTFLSDYFDLEELAYQIEIETPKSMRSSDIHYLLCDHGRNEINTFVSECVDSISKWTGIIKTMERCFLKENILQTDLFFEEKFSDENIYKHKELEIFLSTKSLVLLWRHRLAIIEMIVEAQGSLRNFPYINKQK</sequence>
<evidence type="ECO:0000313" key="2">
    <source>
        <dbReference type="Proteomes" id="UP000442694"/>
    </source>
</evidence>
<organism evidence="1 2">
    <name type="scientific">Fluviispira multicolorata</name>
    <dbReference type="NCBI Taxonomy" id="2654512"/>
    <lineage>
        <taxon>Bacteria</taxon>
        <taxon>Pseudomonadati</taxon>
        <taxon>Bdellovibrionota</taxon>
        <taxon>Oligoflexia</taxon>
        <taxon>Silvanigrellales</taxon>
        <taxon>Silvanigrellaceae</taxon>
        <taxon>Fluviispira</taxon>
    </lineage>
</organism>
<reference evidence="1 2" key="1">
    <citation type="submission" date="2019-10" db="EMBL/GenBank/DDBJ databases">
        <title>New genus of Silvanigrellaceae.</title>
        <authorList>
            <person name="Pitt A."/>
            <person name="Hahn M.W."/>
        </authorList>
    </citation>
    <scope>NUCLEOTIDE SEQUENCE [LARGE SCALE GENOMIC DNA]</scope>
    <source>
        <strain evidence="1 2">33A1-SZDP</strain>
    </source>
</reference>
<dbReference type="RefSeq" id="WP_152211863.1">
    <property type="nucleotide sequence ID" value="NZ_WFLN01000004.1"/>
</dbReference>
<proteinExistence type="predicted"/>
<dbReference type="Proteomes" id="UP000442694">
    <property type="component" value="Unassembled WGS sequence"/>
</dbReference>
<name>A0A833JHZ1_9BACT</name>
<gene>
    <name evidence="1" type="ORF">GCL57_03460</name>
</gene>
<keyword evidence="2" id="KW-1185">Reference proteome</keyword>
<accession>A0A833JHZ1</accession>
<evidence type="ECO:0000313" key="1">
    <source>
        <dbReference type="EMBL" id="KAB8033778.1"/>
    </source>
</evidence>
<protein>
    <submittedName>
        <fullName evidence="1">Uncharacterized protein</fullName>
    </submittedName>
</protein>
<dbReference type="AlphaFoldDB" id="A0A833JHZ1"/>
<comment type="caution">
    <text evidence="1">The sequence shown here is derived from an EMBL/GenBank/DDBJ whole genome shotgun (WGS) entry which is preliminary data.</text>
</comment>